<reference evidence="3 4" key="1">
    <citation type="submission" date="2019-01" db="EMBL/GenBank/DDBJ databases">
        <title>Draft genome sequences of the type strains of six Macrococcus species.</title>
        <authorList>
            <person name="Mazhar S."/>
            <person name="Altermann E."/>
            <person name="Hill C."/>
            <person name="Mcauliffe O."/>
        </authorList>
    </citation>
    <scope>NUCLEOTIDE SEQUENCE [LARGE SCALE GENOMIC DNA]</scope>
    <source>
        <strain evidence="3 4">CCM4815</strain>
    </source>
</reference>
<protein>
    <submittedName>
        <fullName evidence="3">DUF1648 domain-containing protein</fullName>
    </submittedName>
</protein>
<organism evidence="3 4">
    <name type="scientific">Macrococcus lamae</name>
    <dbReference type="NCBI Taxonomy" id="198484"/>
    <lineage>
        <taxon>Bacteria</taxon>
        <taxon>Bacillati</taxon>
        <taxon>Bacillota</taxon>
        <taxon>Bacilli</taxon>
        <taxon>Bacillales</taxon>
        <taxon>Staphylococcaceae</taxon>
        <taxon>Macrococcus</taxon>
    </lineage>
</organism>
<dbReference type="RefSeq" id="WP_133443532.1">
    <property type="nucleotide sequence ID" value="NZ_SCWB01000006.1"/>
</dbReference>
<feature type="transmembrane region" description="Helical" evidence="1">
    <location>
        <begin position="180"/>
        <end position="202"/>
    </location>
</feature>
<dbReference type="PANTHER" id="PTHR37810">
    <property type="entry name" value="IMMUNITY PROTEIN SDPI"/>
    <property type="match status" value="1"/>
</dbReference>
<evidence type="ECO:0000256" key="1">
    <source>
        <dbReference type="SAM" id="Phobius"/>
    </source>
</evidence>
<evidence type="ECO:0000259" key="2">
    <source>
        <dbReference type="Pfam" id="PF07853"/>
    </source>
</evidence>
<keyword evidence="1" id="KW-0472">Membrane</keyword>
<comment type="caution">
    <text evidence="3">The sequence shown here is derived from an EMBL/GenBank/DDBJ whole genome shotgun (WGS) entry which is preliminary data.</text>
</comment>
<feature type="transmembrane region" description="Helical" evidence="1">
    <location>
        <begin position="6"/>
        <end position="24"/>
    </location>
</feature>
<feature type="transmembrane region" description="Helical" evidence="1">
    <location>
        <begin position="56"/>
        <end position="73"/>
    </location>
</feature>
<gene>
    <name evidence="3" type="ORF">ERX29_04650</name>
</gene>
<feature type="transmembrane region" description="Helical" evidence="1">
    <location>
        <begin position="265"/>
        <end position="284"/>
    </location>
</feature>
<keyword evidence="1" id="KW-1133">Transmembrane helix</keyword>
<dbReference type="Proteomes" id="UP000294802">
    <property type="component" value="Unassembled WGS sequence"/>
</dbReference>
<feature type="transmembrane region" description="Helical" evidence="1">
    <location>
        <begin position="138"/>
        <end position="160"/>
    </location>
</feature>
<keyword evidence="1" id="KW-0812">Transmembrane</keyword>
<evidence type="ECO:0000313" key="4">
    <source>
        <dbReference type="Proteomes" id="UP000294802"/>
    </source>
</evidence>
<dbReference type="PANTHER" id="PTHR37810:SF5">
    <property type="entry name" value="IMMUNITY PROTEIN SDPI"/>
    <property type="match status" value="1"/>
</dbReference>
<evidence type="ECO:0000313" key="3">
    <source>
        <dbReference type="EMBL" id="TDM12110.1"/>
    </source>
</evidence>
<dbReference type="InterPro" id="IPR012867">
    <property type="entry name" value="DUF1648"/>
</dbReference>
<feature type="domain" description="DUF1648" evidence="2">
    <location>
        <begin position="145"/>
        <end position="190"/>
    </location>
</feature>
<name>A0A4V3BF01_9STAP</name>
<accession>A0A4V3BF01</accession>
<dbReference type="GO" id="GO:0009636">
    <property type="term" value="P:response to toxic substance"/>
    <property type="evidence" value="ECO:0007669"/>
    <property type="project" value="TreeGrafter"/>
</dbReference>
<dbReference type="OrthoDB" id="157646at2"/>
<feature type="transmembrane region" description="Helical" evidence="1">
    <location>
        <begin position="343"/>
        <end position="364"/>
    </location>
</feature>
<feature type="transmembrane region" description="Helical" evidence="1">
    <location>
        <begin position="79"/>
        <end position="97"/>
    </location>
</feature>
<dbReference type="EMBL" id="SCWB01000006">
    <property type="protein sequence ID" value="TDM12110.1"/>
    <property type="molecule type" value="Genomic_DNA"/>
</dbReference>
<dbReference type="Pfam" id="PF07853">
    <property type="entry name" value="DUF1648"/>
    <property type="match status" value="1"/>
</dbReference>
<proteinExistence type="predicted"/>
<feature type="transmembrane region" description="Helical" evidence="1">
    <location>
        <begin position="234"/>
        <end position="253"/>
    </location>
</feature>
<dbReference type="AlphaFoldDB" id="A0A4V3BF01"/>
<keyword evidence="4" id="KW-1185">Reference proteome</keyword>
<sequence>MIEAMTMTLIILVTGLIFLFAGRFTKRNILFSVYVPDHYQNNQEIGDVRRRFRNRVVTATVVSAVIQFVAVLIANQYVVIVFVLLINLLILAEVLFYKQANEQLKQLKEQGQWMEGLKVLRATDTSARDDLSLLPWQLYAIPFALLTLSVFYVALNYAAIPDRIAVHWNINNEPDRWENKSFLTVFYPALVGYGIMFLMAATNSGINHFPMMLNPAAKEASQNYENSTRKNNSYLMFILTVVMALMFGFILVQPLIFPPGYMPPYVMPLIIGGMIIPIIVSIIYQLRADKKYREAAALTDRAPYHNDSNYKWGMFYYNKEDPNVWVPKVSQWGMTMNFARPEAVMISILFLILTLLPVIILLVLSI</sequence>